<accession>V9DJ60</accession>
<reference evidence="3 4" key="1">
    <citation type="submission" date="2013-03" db="EMBL/GenBank/DDBJ databases">
        <title>The Genome Sequence of Cladophialophora carrionii CBS 160.54.</title>
        <authorList>
            <consortium name="The Broad Institute Genomics Platform"/>
            <person name="Cuomo C."/>
            <person name="de Hoog S."/>
            <person name="Gorbushina A."/>
            <person name="Walker B."/>
            <person name="Young S.K."/>
            <person name="Zeng Q."/>
            <person name="Gargeya S."/>
            <person name="Fitzgerald M."/>
            <person name="Haas B."/>
            <person name="Abouelleil A."/>
            <person name="Allen A.W."/>
            <person name="Alvarado L."/>
            <person name="Arachchi H.M."/>
            <person name="Berlin A.M."/>
            <person name="Chapman S.B."/>
            <person name="Gainer-Dewar J."/>
            <person name="Goldberg J."/>
            <person name="Griggs A."/>
            <person name="Gujja S."/>
            <person name="Hansen M."/>
            <person name="Howarth C."/>
            <person name="Imamovic A."/>
            <person name="Ireland A."/>
            <person name="Larimer J."/>
            <person name="McCowan C."/>
            <person name="Murphy C."/>
            <person name="Pearson M."/>
            <person name="Poon T.W."/>
            <person name="Priest M."/>
            <person name="Roberts A."/>
            <person name="Saif S."/>
            <person name="Shea T."/>
            <person name="Sisk P."/>
            <person name="Sykes S."/>
            <person name="Wortman J."/>
            <person name="Nusbaum C."/>
            <person name="Birren B."/>
        </authorList>
    </citation>
    <scope>NUCLEOTIDE SEQUENCE [LARGE SCALE GENOMIC DNA]</scope>
    <source>
        <strain evidence="3 4">CBS 160.54</strain>
    </source>
</reference>
<evidence type="ECO:0000256" key="1">
    <source>
        <dbReference type="SAM" id="MobiDB-lite"/>
    </source>
</evidence>
<evidence type="ECO:0000313" key="4">
    <source>
        <dbReference type="Proteomes" id="UP000030678"/>
    </source>
</evidence>
<protein>
    <recommendedName>
        <fullName evidence="2">DEAD/DEAH-box helicase domain-containing protein</fullName>
    </recommendedName>
</protein>
<organism evidence="3 4">
    <name type="scientific">Cladophialophora carrionii CBS 160.54</name>
    <dbReference type="NCBI Taxonomy" id="1279043"/>
    <lineage>
        <taxon>Eukaryota</taxon>
        <taxon>Fungi</taxon>
        <taxon>Dikarya</taxon>
        <taxon>Ascomycota</taxon>
        <taxon>Pezizomycotina</taxon>
        <taxon>Eurotiomycetes</taxon>
        <taxon>Chaetothyriomycetidae</taxon>
        <taxon>Chaetothyriales</taxon>
        <taxon>Herpotrichiellaceae</taxon>
        <taxon>Cladophialophora</taxon>
    </lineage>
</organism>
<sequence>MIKGRADSNSMRRTYEEDENKPGRLRLRDQNATDTITHPSRGHPAVDWIWTQDQPEDRLAPVMLYIAPTRALVIQNLMEFKFFTLGTNLTCRNITGGHNYLLQVKEAKKACDILCFTSGALFKLHNEGFMTMGIRPAATSQAATTTSNKSRRPRRRVTFSASPQAPCTSYTTKAL</sequence>
<dbReference type="GO" id="GO:0005524">
    <property type="term" value="F:ATP binding"/>
    <property type="evidence" value="ECO:0007669"/>
    <property type="project" value="InterPro"/>
</dbReference>
<dbReference type="VEuPathDB" id="FungiDB:G647_09979"/>
<evidence type="ECO:0000259" key="2">
    <source>
        <dbReference type="Pfam" id="PF00270"/>
    </source>
</evidence>
<dbReference type="Gene3D" id="3.40.50.300">
    <property type="entry name" value="P-loop containing nucleotide triphosphate hydrolases"/>
    <property type="match status" value="1"/>
</dbReference>
<dbReference type="InterPro" id="IPR027417">
    <property type="entry name" value="P-loop_NTPase"/>
</dbReference>
<dbReference type="AlphaFoldDB" id="V9DJ60"/>
<proteinExistence type="predicted"/>
<dbReference type="EMBL" id="KB822699">
    <property type="protein sequence ID" value="ETI26880.1"/>
    <property type="molecule type" value="Genomic_DNA"/>
</dbReference>
<dbReference type="GO" id="GO:0003676">
    <property type="term" value="F:nucleic acid binding"/>
    <property type="evidence" value="ECO:0007669"/>
    <property type="project" value="InterPro"/>
</dbReference>
<dbReference type="Pfam" id="PF00270">
    <property type="entry name" value="DEAD"/>
    <property type="match status" value="1"/>
</dbReference>
<dbReference type="RefSeq" id="XP_008724193.1">
    <property type="nucleotide sequence ID" value="XM_008725971.1"/>
</dbReference>
<feature type="region of interest" description="Disordered" evidence="1">
    <location>
        <begin position="140"/>
        <end position="175"/>
    </location>
</feature>
<dbReference type="InterPro" id="IPR011545">
    <property type="entry name" value="DEAD/DEAH_box_helicase_dom"/>
</dbReference>
<dbReference type="Proteomes" id="UP000030678">
    <property type="component" value="Unassembled WGS sequence"/>
</dbReference>
<dbReference type="GeneID" id="19988472"/>
<evidence type="ECO:0000313" key="3">
    <source>
        <dbReference type="EMBL" id="ETI26880.1"/>
    </source>
</evidence>
<dbReference type="HOGENOM" id="CLU_1532372_0_0_1"/>
<dbReference type="SUPFAM" id="SSF52540">
    <property type="entry name" value="P-loop containing nucleoside triphosphate hydrolases"/>
    <property type="match status" value="1"/>
</dbReference>
<feature type="region of interest" description="Disordered" evidence="1">
    <location>
        <begin position="1"/>
        <end position="27"/>
    </location>
</feature>
<feature type="domain" description="DEAD/DEAH-box helicase" evidence="2">
    <location>
        <begin position="59"/>
        <end position="125"/>
    </location>
</feature>
<name>V9DJ60_9EURO</name>
<gene>
    <name evidence="3" type="ORF">G647_09979</name>
</gene>
<feature type="compositionally biased region" description="Polar residues" evidence="1">
    <location>
        <begin position="159"/>
        <end position="175"/>
    </location>
</feature>